<evidence type="ECO:0000313" key="15">
    <source>
        <dbReference type="WBParaSite" id="maker-uti_cns_0007755-snap-gene-0.4-mRNA-1"/>
    </source>
</evidence>
<evidence type="ECO:0000256" key="6">
    <source>
        <dbReference type="ARBA" id="ARBA00023015"/>
    </source>
</evidence>
<evidence type="ECO:0000256" key="11">
    <source>
        <dbReference type="PROSITE-ProRule" id="PRU00094"/>
    </source>
</evidence>
<dbReference type="Pfam" id="PF00320">
    <property type="entry name" value="GATA"/>
    <property type="match status" value="2"/>
</dbReference>
<evidence type="ECO:0000256" key="10">
    <source>
        <dbReference type="ARBA" id="ARBA00023242"/>
    </source>
</evidence>
<dbReference type="FunFam" id="3.30.50.10:FF:000001">
    <property type="entry name" value="GATA transcription factor (GATAd)"/>
    <property type="match status" value="1"/>
</dbReference>
<dbReference type="GO" id="GO:0000978">
    <property type="term" value="F:RNA polymerase II cis-regulatory region sequence-specific DNA binding"/>
    <property type="evidence" value="ECO:0007669"/>
    <property type="project" value="TreeGrafter"/>
</dbReference>
<accession>A0A1I8HTC5</accession>
<dbReference type="SMART" id="SM00401">
    <property type="entry name" value="ZnF_GATA"/>
    <property type="match status" value="2"/>
</dbReference>
<keyword evidence="7" id="KW-0238">DNA-binding</keyword>
<organism evidence="14 15">
    <name type="scientific">Macrostomum lignano</name>
    <dbReference type="NCBI Taxonomy" id="282301"/>
    <lineage>
        <taxon>Eukaryota</taxon>
        <taxon>Metazoa</taxon>
        <taxon>Spiralia</taxon>
        <taxon>Lophotrochozoa</taxon>
        <taxon>Platyhelminthes</taxon>
        <taxon>Rhabditophora</taxon>
        <taxon>Macrostomorpha</taxon>
        <taxon>Macrostomida</taxon>
        <taxon>Macrostomidae</taxon>
        <taxon>Macrostomum</taxon>
    </lineage>
</organism>
<dbReference type="PRINTS" id="PR00619">
    <property type="entry name" value="GATAZNFINGER"/>
</dbReference>
<name>A0A1I8HTC5_9PLAT</name>
<keyword evidence="2" id="KW-0479">Metal-binding</keyword>
<dbReference type="GO" id="GO:0000122">
    <property type="term" value="P:negative regulation of transcription by RNA polymerase II"/>
    <property type="evidence" value="ECO:0007669"/>
    <property type="project" value="TreeGrafter"/>
</dbReference>
<evidence type="ECO:0000313" key="14">
    <source>
        <dbReference type="Proteomes" id="UP000095280"/>
    </source>
</evidence>
<dbReference type="CDD" id="cd00202">
    <property type="entry name" value="ZnF_GATA"/>
    <property type="match status" value="2"/>
</dbReference>
<evidence type="ECO:0000256" key="2">
    <source>
        <dbReference type="ARBA" id="ARBA00022723"/>
    </source>
</evidence>
<evidence type="ECO:0000256" key="1">
    <source>
        <dbReference type="ARBA" id="ARBA00004123"/>
    </source>
</evidence>
<dbReference type="InterPro" id="IPR013088">
    <property type="entry name" value="Znf_NHR/GATA"/>
</dbReference>
<dbReference type="Gene3D" id="3.30.50.10">
    <property type="entry name" value="Erythroid Transcription Factor GATA-1, subunit A"/>
    <property type="match status" value="2"/>
</dbReference>
<dbReference type="GO" id="GO:0045944">
    <property type="term" value="P:positive regulation of transcription by RNA polymerase II"/>
    <property type="evidence" value="ECO:0007669"/>
    <property type="project" value="TreeGrafter"/>
</dbReference>
<keyword evidence="9" id="KW-0804">Transcription</keyword>
<dbReference type="GO" id="GO:0000981">
    <property type="term" value="F:DNA-binding transcription factor activity, RNA polymerase II-specific"/>
    <property type="evidence" value="ECO:0007669"/>
    <property type="project" value="TreeGrafter"/>
</dbReference>
<keyword evidence="3" id="KW-0677">Repeat</keyword>
<dbReference type="GO" id="GO:0045165">
    <property type="term" value="P:cell fate commitment"/>
    <property type="evidence" value="ECO:0007669"/>
    <property type="project" value="TreeGrafter"/>
</dbReference>
<feature type="domain" description="GATA-type" evidence="13">
    <location>
        <begin position="6"/>
        <end position="61"/>
    </location>
</feature>
<dbReference type="FunFam" id="3.30.50.10:FF:000032">
    <property type="entry name" value="Transcription factor GATA-3"/>
    <property type="match status" value="1"/>
</dbReference>
<keyword evidence="10" id="KW-0539">Nucleus</keyword>
<feature type="domain" description="GATA-type" evidence="13">
    <location>
        <begin position="60"/>
        <end position="113"/>
    </location>
</feature>
<dbReference type="PANTHER" id="PTHR10071">
    <property type="entry name" value="TRANSCRIPTION FACTOR GATA FAMILY MEMBER"/>
    <property type="match status" value="1"/>
</dbReference>
<dbReference type="PANTHER" id="PTHR10071:SF281">
    <property type="entry name" value="BOX A-BINDING FACTOR-RELATED"/>
    <property type="match status" value="1"/>
</dbReference>
<evidence type="ECO:0000256" key="8">
    <source>
        <dbReference type="ARBA" id="ARBA00023159"/>
    </source>
</evidence>
<comment type="subcellular location">
    <subcellularLocation>
        <location evidence="1">Nucleus</location>
    </subcellularLocation>
</comment>
<dbReference type="InterPro" id="IPR000679">
    <property type="entry name" value="Znf_GATA"/>
</dbReference>
<evidence type="ECO:0000256" key="3">
    <source>
        <dbReference type="ARBA" id="ARBA00022737"/>
    </source>
</evidence>
<keyword evidence="14" id="KW-1185">Reference proteome</keyword>
<keyword evidence="6" id="KW-0805">Transcription regulation</keyword>
<evidence type="ECO:0000256" key="5">
    <source>
        <dbReference type="ARBA" id="ARBA00022833"/>
    </source>
</evidence>
<protein>
    <submittedName>
        <fullName evidence="15">GATA-type domain-containing protein</fullName>
    </submittedName>
</protein>
<dbReference type="InterPro" id="IPR039355">
    <property type="entry name" value="Transcription_factor_GATA"/>
</dbReference>
<keyword evidence="4 11" id="KW-0863">Zinc-finger</keyword>
<proteinExistence type="predicted"/>
<dbReference type="PROSITE" id="PS00344">
    <property type="entry name" value="GATA_ZN_FINGER_1"/>
    <property type="match status" value="2"/>
</dbReference>
<dbReference type="AlphaFoldDB" id="A0A1I8HTC5"/>
<keyword evidence="8" id="KW-0010">Activator</keyword>
<dbReference type="SUPFAM" id="SSF57716">
    <property type="entry name" value="Glucocorticoid receptor-like (DNA-binding domain)"/>
    <property type="match status" value="2"/>
</dbReference>
<dbReference type="GO" id="GO:0008270">
    <property type="term" value="F:zinc ion binding"/>
    <property type="evidence" value="ECO:0007669"/>
    <property type="project" value="UniProtKB-KW"/>
</dbReference>
<evidence type="ECO:0000256" key="9">
    <source>
        <dbReference type="ARBA" id="ARBA00023163"/>
    </source>
</evidence>
<evidence type="ECO:0000259" key="13">
    <source>
        <dbReference type="PROSITE" id="PS50114"/>
    </source>
</evidence>
<evidence type="ECO:0000256" key="4">
    <source>
        <dbReference type="ARBA" id="ARBA00022771"/>
    </source>
</evidence>
<evidence type="ECO:0000256" key="7">
    <source>
        <dbReference type="ARBA" id="ARBA00023125"/>
    </source>
</evidence>
<dbReference type="PROSITE" id="PS50114">
    <property type="entry name" value="GATA_ZN_FINGER_2"/>
    <property type="match status" value="2"/>
</dbReference>
<sequence>LTAAHPAESRECVNCGATATPLWRRDGGGHYLCNACGLYHKMNGQSRPLIKPKRRMSAQRRAGTTCSNCATTQTTLWRRNHKGESVCNACGLYFKLHQVDRPISMKKDSIQSRNRKSSHQQQQPPPPPPPPQQPQQQQPPPPPPPPPPRYPASTAGILGGAFVSGDLLSGLL</sequence>
<dbReference type="WBParaSite" id="maker-uti_cns_0007755-snap-gene-0.4-mRNA-1">
    <property type="protein sequence ID" value="maker-uti_cns_0007755-snap-gene-0.4-mRNA-1"/>
    <property type="gene ID" value="maker-uti_cns_0007755-snap-gene-0.4"/>
</dbReference>
<dbReference type="Proteomes" id="UP000095280">
    <property type="component" value="Unplaced"/>
</dbReference>
<dbReference type="GO" id="GO:0005634">
    <property type="term" value="C:nucleus"/>
    <property type="evidence" value="ECO:0007669"/>
    <property type="project" value="UniProtKB-SubCell"/>
</dbReference>
<feature type="compositionally biased region" description="Pro residues" evidence="12">
    <location>
        <begin position="123"/>
        <end position="150"/>
    </location>
</feature>
<feature type="region of interest" description="Disordered" evidence="12">
    <location>
        <begin position="107"/>
        <end position="157"/>
    </location>
</feature>
<keyword evidence="5" id="KW-0862">Zinc</keyword>
<reference evidence="15" key="1">
    <citation type="submission" date="2016-11" db="UniProtKB">
        <authorList>
            <consortium name="WormBaseParasite"/>
        </authorList>
    </citation>
    <scope>IDENTIFICATION</scope>
</reference>
<evidence type="ECO:0000256" key="12">
    <source>
        <dbReference type="SAM" id="MobiDB-lite"/>
    </source>
</evidence>